<reference evidence="4" key="2">
    <citation type="submission" date="2025-08" db="UniProtKB">
        <authorList>
            <consortium name="Ensembl"/>
        </authorList>
    </citation>
    <scope>IDENTIFICATION</scope>
</reference>
<dbReference type="InterPro" id="IPR037055">
    <property type="entry name" value="MHC_I-like_Ag-recog_sf"/>
</dbReference>
<dbReference type="SUPFAM" id="SSF54452">
    <property type="entry name" value="MHC antigen-recognition domain"/>
    <property type="match status" value="1"/>
</dbReference>
<dbReference type="PROSITE" id="PS50835">
    <property type="entry name" value="IG_LIKE"/>
    <property type="match status" value="1"/>
</dbReference>
<reference evidence="4 5" key="1">
    <citation type="journal article" date="2007" name="Nature">
        <title>Genome of the marsupial Monodelphis domestica reveals innovation in non-coding sequences.</title>
        <authorList>
            <person name="Mikkelsen T.S."/>
            <person name="Wakefield M.J."/>
            <person name="Aken B."/>
            <person name="Amemiya C.T."/>
            <person name="Chang J.L."/>
            <person name="Duke S."/>
            <person name="Garber M."/>
            <person name="Gentles A.J."/>
            <person name="Goodstadt L."/>
            <person name="Heger A."/>
            <person name="Jurka J."/>
            <person name="Kamal M."/>
            <person name="Mauceli E."/>
            <person name="Searle S.M."/>
            <person name="Sharpe T."/>
            <person name="Baker M.L."/>
            <person name="Batzer M.A."/>
            <person name="Benos P.V."/>
            <person name="Belov K."/>
            <person name="Clamp M."/>
            <person name="Cook A."/>
            <person name="Cuff J."/>
            <person name="Das R."/>
            <person name="Davidow L."/>
            <person name="Deakin J.E."/>
            <person name="Fazzari M.J."/>
            <person name="Glass J.L."/>
            <person name="Grabherr M."/>
            <person name="Greally J.M."/>
            <person name="Gu W."/>
            <person name="Hore T.A."/>
            <person name="Huttley G.A."/>
            <person name="Kleber M."/>
            <person name="Jirtle R.L."/>
            <person name="Koina E."/>
            <person name="Lee J.T."/>
            <person name="Mahony S."/>
            <person name="Marra M.A."/>
            <person name="Miller R.D."/>
            <person name="Nicholls R.D."/>
            <person name="Oda M."/>
            <person name="Papenfuss A.T."/>
            <person name="Parra Z.E."/>
            <person name="Pollock D.D."/>
            <person name="Ray D.A."/>
            <person name="Schein J.E."/>
            <person name="Speed T.P."/>
            <person name="Thompson K."/>
            <person name="VandeBerg J.L."/>
            <person name="Wade C.M."/>
            <person name="Walker J.A."/>
            <person name="Waters P.D."/>
            <person name="Webber C."/>
            <person name="Weidman J.R."/>
            <person name="Xie X."/>
            <person name="Zody M.C."/>
            <person name="Baldwin J."/>
            <person name="Abdouelleil A."/>
            <person name="Abdulkadir J."/>
            <person name="Abebe A."/>
            <person name="Abera B."/>
            <person name="Abreu J."/>
            <person name="Acer S.C."/>
            <person name="Aftuck L."/>
            <person name="Alexander A."/>
            <person name="An P."/>
            <person name="Anderson E."/>
            <person name="Anderson S."/>
            <person name="Arachi H."/>
            <person name="Azer M."/>
            <person name="Bachantsang P."/>
            <person name="Barry A."/>
            <person name="Bayul T."/>
            <person name="Berlin A."/>
            <person name="Bessette D."/>
            <person name="Bloom T."/>
            <person name="Bloom T."/>
            <person name="Boguslavskiy L."/>
            <person name="Bonnet C."/>
            <person name="Boukhgalter B."/>
            <person name="Bourzgui I."/>
            <person name="Brown A."/>
            <person name="Cahill P."/>
            <person name="Channer S."/>
            <person name="Cheshatsang Y."/>
            <person name="Chuda L."/>
            <person name="Citroen M."/>
            <person name="Collymore A."/>
            <person name="Cooke P."/>
            <person name="Costello M."/>
            <person name="D'Aco K."/>
            <person name="Daza R."/>
            <person name="De Haan G."/>
            <person name="DeGray S."/>
            <person name="DeMaso C."/>
            <person name="Dhargay N."/>
            <person name="Dooley K."/>
            <person name="Dooley E."/>
            <person name="Doricent M."/>
            <person name="Dorje P."/>
            <person name="Dorjee K."/>
            <person name="Dupes A."/>
            <person name="Elong R."/>
            <person name="Falk J."/>
            <person name="Farina A."/>
            <person name="Faro S."/>
            <person name="Ferguson D."/>
            <person name="Fisher S."/>
            <person name="Foley C.D."/>
            <person name="Franke A."/>
            <person name="Friedrich D."/>
            <person name="Gadbois L."/>
            <person name="Gearin G."/>
            <person name="Gearin C.R."/>
            <person name="Giannoukos G."/>
            <person name="Goode T."/>
            <person name="Graham J."/>
            <person name="Grandbois E."/>
            <person name="Grewal S."/>
            <person name="Gyaltsen K."/>
            <person name="Hafez N."/>
            <person name="Hagos B."/>
            <person name="Hall J."/>
            <person name="Henson C."/>
            <person name="Hollinger A."/>
            <person name="Honan T."/>
            <person name="Huard M.D."/>
            <person name="Hughes L."/>
            <person name="Hurhula B."/>
            <person name="Husby M.E."/>
            <person name="Kamat A."/>
            <person name="Kanga B."/>
            <person name="Kashin S."/>
            <person name="Khazanovich D."/>
            <person name="Kisner P."/>
            <person name="Lance K."/>
            <person name="Lara M."/>
            <person name="Lee W."/>
            <person name="Lennon N."/>
            <person name="Letendre F."/>
            <person name="LeVine R."/>
            <person name="Lipovsky A."/>
            <person name="Liu X."/>
            <person name="Liu J."/>
            <person name="Liu S."/>
            <person name="Lokyitsang T."/>
            <person name="Lokyitsang Y."/>
            <person name="Lubonja R."/>
            <person name="Lui A."/>
            <person name="MacDonald P."/>
            <person name="Magnisalis V."/>
            <person name="Maru K."/>
            <person name="Matthews C."/>
            <person name="McCusker W."/>
            <person name="McDonough S."/>
            <person name="Mehta T."/>
            <person name="Meldrim J."/>
            <person name="Meneus L."/>
            <person name="Mihai O."/>
            <person name="Mihalev A."/>
            <person name="Mihova T."/>
            <person name="Mittelman R."/>
            <person name="Mlenga V."/>
            <person name="Montmayeur A."/>
            <person name="Mulrain L."/>
            <person name="Navidi A."/>
            <person name="Naylor J."/>
            <person name="Negash T."/>
            <person name="Nguyen T."/>
            <person name="Nguyen N."/>
            <person name="Nicol R."/>
            <person name="Norbu C."/>
            <person name="Norbu N."/>
            <person name="Novod N."/>
            <person name="O'Neill B."/>
            <person name="Osman S."/>
            <person name="Markiewicz E."/>
            <person name="Oyono O.L."/>
            <person name="Patti C."/>
            <person name="Phunkhang P."/>
            <person name="Pierre F."/>
            <person name="Priest M."/>
            <person name="Raghuraman S."/>
            <person name="Rege F."/>
            <person name="Reyes R."/>
            <person name="Rise C."/>
            <person name="Rogov P."/>
            <person name="Ross K."/>
            <person name="Ryan E."/>
            <person name="Settipalli S."/>
            <person name="Shea T."/>
            <person name="Sherpa N."/>
            <person name="Shi L."/>
            <person name="Shih D."/>
            <person name="Sparrow T."/>
            <person name="Spaulding J."/>
            <person name="Stalker J."/>
            <person name="Stange-Thomann N."/>
            <person name="Stavropoulos S."/>
            <person name="Stone C."/>
            <person name="Strader C."/>
            <person name="Tesfaye S."/>
            <person name="Thomson T."/>
            <person name="Thoulutsang Y."/>
            <person name="Thoulutsang D."/>
            <person name="Topham K."/>
            <person name="Topping I."/>
            <person name="Tsamla T."/>
            <person name="Vassiliev H."/>
            <person name="Vo A."/>
            <person name="Wangchuk T."/>
            <person name="Wangdi T."/>
            <person name="Weiand M."/>
            <person name="Wilkinson J."/>
            <person name="Wilson A."/>
            <person name="Yadav S."/>
            <person name="Young G."/>
            <person name="Yu Q."/>
            <person name="Zembek L."/>
            <person name="Zhong D."/>
            <person name="Zimmer A."/>
            <person name="Zwirko Z."/>
            <person name="Jaffe D.B."/>
            <person name="Alvarez P."/>
            <person name="Brockman W."/>
            <person name="Butler J."/>
            <person name="Chin C."/>
            <person name="Gnerre S."/>
            <person name="MacCallum I."/>
            <person name="Graves J.A."/>
            <person name="Ponting C.P."/>
            <person name="Breen M."/>
            <person name="Samollow P.B."/>
            <person name="Lander E.S."/>
            <person name="Lindblad-Toh K."/>
        </authorList>
    </citation>
    <scope>NUCLEOTIDE SEQUENCE [LARGE SCALE GENOMIC DNA]</scope>
</reference>
<dbReference type="InterPro" id="IPR050208">
    <property type="entry name" value="MHC_class-I_related"/>
</dbReference>
<dbReference type="InterPro" id="IPR003006">
    <property type="entry name" value="Ig/MHC_CS"/>
</dbReference>
<keyword evidence="2" id="KW-1133">Transmembrane helix</keyword>
<dbReference type="AlphaFoldDB" id="A0A5F8G7G7"/>
<keyword evidence="2" id="KW-0472">Membrane</keyword>
<dbReference type="InterPro" id="IPR011161">
    <property type="entry name" value="MHC_I-like_Ag-recog"/>
</dbReference>
<dbReference type="STRING" id="13616.ENSMODP00000043420"/>
<evidence type="ECO:0000256" key="2">
    <source>
        <dbReference type="SAM" id="Phobius"/>
    </source>
</evidence>
<keyword evidence="1" id="KW-0325">Glycoprotein</keyword>
<protein>
    <recommendedName>
        <fullName evidence="3">Ig-like domain-containing protein</fullName>
    </recommendedName>
</protein>
<dbReference type="PANTHER" id="PTHR16675:SF67">
    <property type="entry name" value="IG-LIKE DOMAIN-CONTAINING PROTEIN"/>
    <property type="match status" value="1"/>
</dbReference>
<dbReference type="GO" id="GO:0009897">
    <property type="term" value="C:external side of plasma membrane"/>
    <property type="evidence" value="ECO:0000318"/>
    <property type="project" value="GO_Central"/>
</dbReference>
<reference evidence="4" key="3">
    <citation type="submission" date="2025-09" db="UniProtKB">
        <authorList>
            <consortium name="Ensembl"/>
        </authorList>
    </citation>
    <scope>IDENTIFICATION</scope>
</reference>
<dbReference type="InterPro" id="IPR013783">
    <property type="entry name" value="Ig-like_fold"/>
</dbReference>
<name>A0A5F8G7G7_MONDO</name>
<dbReference type="Ensembl" id="ENSMODT00000059981.1">
    <property type="protein sequence ID" value="ENSMODP00000043420.1"/>
    <property type="gene ID" value="ENSMODG00000043252.1"/>
</dbReference>
<dbReference type="GO" id="GO:0006955">
    <property type="term" value="P:immune response"/>
    <property type="evidence" value="ECO:0000318"/>
    <property type="project" value="GO_Central"/>
</dbReference>
<evidence type="ECO:0000256" key="1">
    <source>
        <dbReference type="ARBA" id="ARBA00023180"/>
    </source>
</evidence>
<dbReference type="Gene3D" id="2.60.40.10">
    <property type="entry name" value="Immunoglobulins"/>
    <property type="match status" value="1"/>
</dbReference>
<dbReference type="InterPro" id="IPR003597">
    <property type="entry name" value="Ig_C1-set"/>
</dbReference>
<dbReference type="GeneTree" id="ENSGT01120000271825"/>
<evidence type="ECO:0000313" key="4">
    <source>
        <dbReference type="Ensembl" id="ENSMODP00000043420.1"/>
    </source>
</evidence>
<dbReference type="GO" id="GO:0005615">
    <property type="term" value="C:extracellular space"/>
    <property type="evidence" value="ECO:0000318"/>
    <property type="project" value="GO_Central"/>
</dbReference>
<organism evidence="4 5">
    <name type="scientific">Monodelphis domestica</name>
    <name type="common">Gray short-tailed opossum</name>
    <dbReference type="NCBI Taxonomy" id="13616"/>
    <lineage>
        <taxon>Eukaryota</taxon>
        <taxon>Metazoa</taxon>
        <taxon>Chordata</taxon>
        <taxon>Craniata</taxon>
        <taxon>Vertebrata</taxon>
        <taxon>Euteleostomi</taxon>
        <taxon>Mammalia</taxon>
        <taxon>Metatheria</taxon>
        <taxon>Didelphimorphia</taxon>
        <taxon>Didelphidae</taxon>
        <taxon>Monodelphis</taxon>
    </lineage>
</organism>
<sequence length="362" mass="41688">MKNQKSMRESFSSWLYIMGVFAVRETEAAHHSHEMFFTAVGTTKTLLDFTLVSFLDDVEIVFYNKKQQQFVIKEAWVSHALGADFIEDIQQKLKYNEIDYLWALQNWVKNDKRGEKNHTVQIWHNCHLDQDIHVSSRVWCAVDGEDFCQMDEQISHWVAKKPEAEKIVLLSEKIYCSKKVQRYLEDYCVQPMRKVLQSNIRDNGMPPEVTVSRYDDPDGHITLSCTARGFYPRSILLHWEKDEQLDVGGQESSSGILPNTDATFHLQITLKLQSSDSGTGYTCVVEHNELETPAVYPVPIKPTTKVGLWYVALSIMAVMTLLLSSAVAFLIWKKRKTTQRSGFLEAHGRSTWSMCFLESTDK</sequence>
<dbReference type="InterPro" id="IPR011162">
    <property type="entry name" value="MHC_I/II-like_Ag-recog"/>
</dbReference>
<dbReference type="Pfam" id="PF00129">
    <property type="entry name" value="MHC_I"/>
    <property type="match status" value="1"/>
</dbReference>
<dbReference type="OMA" id="EHNELET"/>
<dbReference type="Pfam" id="PF07654">
    <property type="entry name" value="C1-set"/>
    <property type="match status" value="1"/>
</dbReference>
<accession>A0A5F8G7G7</accession>
<dbReference type="InParanoid" id="A0A5F8G7G7"/>
<dbReference type="InterPro" id="IPR007110">
    <property type="entry name" value="Ig-like_dom"/>
</dbReference>
<dbReference type="PROSITE" id="PS00290">
    <property type="entry name" value="IG_MHC"/>
    <property type="match status" value="1"/>
</dbReference>
<feature type="domain" description="Ig-like" evidence="3">
    <location>
        <begin position="207"/>
        <end position="296"/>
    </location>
</feature>
<dbReference type="Gene3D" id="3.30.500.10">
    <property type="entry name" value="MHC class I-like antigen recognition-like"/>
    <property type="match status" value="1"/>
</dbReference>
<dbReference type="FunFam" id="2.60.40.10:FF:002056">
    <property type="entry name" value="MHC class I antigen"/>
    <property type="match status" value="1"/>
</dbReference>
<dbReference type="Proteomes" id="UP000002280">
    <property type="component" value="Chromosome 1"/>
</dbReference>
<keyword evidence="2" id="KW-0812">Transmembrane</keyword>
<dbReference type="InterPro" id="IPR036179">
    <property type="entry name" value="Ig-like_dom_sf"/>
</dbReference>
<dbReference type="SUPFAM" id="SSF48726">
    <property type="entry name" value="Immunoglobulin"/>
    <property type="match status" value="1"/>
</dbReference>
<dbReference type="PANTHER" id="PTHR16675">
    <property type="entry name" value="MHC CLASS I-RELATED"/>
    <property type="match status" value="1"/>
</dbReference>
<keyword evidence="5" id="KW-1185">Reference proteome</keyword>
<feature type="transmembrane region" description="Helical" evidence="2">
    <location>
        <begin position="308"/>
        <end position="332"/>
    </location>
</feature>
<evidence type="ECO:0000313" key="5">
    <source>
        <dbReference type="Proteomes" id="UP000002280"/>
    </source>
</evidence>
<dbReference type="SMART" id="SM00407">
    <property type="entry name" value="IGc1"/>
    <property type="match status" value="1"/>
</dbReference>
<proteinExistence type="predicted"/>
<evidence type="ECO:0000259" key="3">
    <source>
        <dbReference type="PROSITE" id="PS50835"/>
    </source>
</evidence>